<dbReference type="GO" id="GO:0005085">
    <property type="term" value="F:guanyl-nucleotide exchange factor activity"/>
    <property type="evidence" value="ECO:0007669"/>
    <property type="project" value="TreeGrafter"/>
</dbReference>
<dbReference type="SUPFAM" id="SSF50156">
    <property type="entry name" value="PDZ domain-like"/>
    <property type="match status" value="1"/>
</dbReference>
<dbReference type="PANTHER" id="PTHR45872:SF2">
    <property type="entry name" value="RHO GUANINE NUCLEOTIDE EXCHANGE FACTOR 2, ISOFORM D"/>
    <property type="match status" value="1"/>
</dbReference>
<protein>
    <recommendedName>
        <fullName evidence="4">PDZ domain-containing protein</fullName>
    </recommendedName>
</protein>
<comment type="caution">
    <text evidence="2">The sequence shown here is derived from an EMBL/GenBank/DDBJ whole genome shotgun (WGS) entry which is preliminary data.</text>
</comment>
<accession>A0A0T6BD76</accession>
<feature type="non-terminal residue" evidence="2">
    <location>
        <position position="300"/>
    </location>
</feature>
<dbReference type="GO" id="GO:0005737">
    <property type="term" value="C:cytoplasm"/>
    <property type="evidence" value="ECO:0007669"/>
    <property type="project" value="TreeGrafter"/>
</dbReference>
<feature type="region of interest" description="Disordered" evidence="1">
    <location>
        <begin position="38"/>
        <end position="62"/>
    </location>
</feature>
<dbReference type="GO" id="GO:0007186">
    <property type="term" value="P:G protein-coupled receptor signaling pathway"/>
    <property type="evidence" value="ECO:0007669"/>
    <property type="project" value="TreeGrafter"/>
</dbReference>
<evidence type="ECO:0000313" key="2">
    <source>
        <dbReference type="EMBL" id="KRT85269.1"/>
    </source>
</evidence>
<dbReference type="PANTHER" id="PTHR45872">
    <property type="entry name" value="RHO GUANINE NUCLEOTIDE EXCHANGE FACTOR 2, ISOFORM D"/>
    <property type="match status" value="1"/>
</dbReference>
<evidence type="ECO:0008006" key="4">
    <source>
        <dbReference type="Google" id="ProtNLM"/>
    </source>
</evidence>
<sequence>MEVNGEDVTSSTHTEVVSLIRSSSQVVLTVQQRTVGQRMGSPSLYNRPLTTHSPARITGPQPVNDEKLFQLQLEREQHFRLMIEKEERYLEALRCQLARSPDEKKILELEKAERNLQKLQGMLQNHVRNQSEQTPPFTYPVDNKDTPPPLPQTPPPILLPPKTKRLKTSYSANESTIDVPPPLPKRNRMGTPGAAIDVQNNQHNAQYVNGKMHSQMFLQNELNLFLRDKENNSNKISDLSDVRVRSYSIDRKKSMADDSGVMVDNALYSGFAIPDFSTPPPLPPRHISNSNSPRSDPDAA</sequence>
<dbReference type="InterPro" id="IPR036034">
    <property type="entry name" value="PDZ_sf"/>
</dbReference>
<evidence type="ECO:0000313" key="3">
    <source>
        <dbReference type="Proteomes" id="UP000051574"/>
    </source>
</evidence>
<reference evidence="2 3" key="1">
    <citation type="submission" date="2015-09" db="EMBL/GenBank/DDBJ databases">
        <title>Draft genome of the scarab beetle Oryctes borbonicus.</title>
        <authorList>
            <person name="Meyer J.M."/>
            <person name="Markov G.V."/>
            <person name="Baskaran P."/>
            <person name="Herrmann M."/>
            <person name="Sommer R.J."/>
            <person name="Roedelsperger C."/>
        </authorList>
    </citation>
    <scope>NUCLEOTIDE SEQUENCE [LARGE SCALE GENOMIC DNA]</scope>
    <source>
        <strain evidence="2">OB123</strain>
        <tissue evidence="2">Whole animal</tissue>
    </source>
</reference>
<dbReference type="GO" id="GO:0001664">
    <property type="term" value="F:G protein-coupled receptor binding"/>
    <property type="evidence" value="ECO:0007669"/>
    <property type="project" value="TreeGrafter"/>
</dbReference>
<feature type="region of interest" description="Disordered" evidence="1">
    <location>
        <begin position="275"/>
        <end position="300"/>
    </location>
</feature>
<gene>
    <name evidence="2" type="ORF">AMK59_56</name>
</gene>
<evidence type="ECO:0000256" key="1">
    <source>
        <dbReference type="SAM" id="MobiDB-lite"/>
    </source>
</evidence>
<dbReference type="AlphaFoldDB" id="A0A0T6BD76"/>
<dbReference type="Proteomes" id="UP000051574">
    <property type="component" value="Unassembled WGS sequence"/>
</dbReference>
<dbReference type="Gene3D" id="2.30.42.10">
    <property type="match status" value="1"/>
</dbReference>
<feature type="compositionally biased region" description="Pro residues" evidence="1">
    <location>
        <begin position="146"/>
        <end position="159"/>
    </location>
</feature>
<proteinExistence type="predicted"/>
<dbReference type="EMBL" id="LJIG01001671">
    <property type="protein sequence ID" value="KRT85269.1"/>
    <property type="molecule type" value="Genomic_DNA"/>
</dbReference>
<dbReference type="OrthoDB" id="2272012at2759"/>
<keyword evidence="3" id="KW-1185">Reference proteome</keyword>
<feature type="region of interest" description="Disordered" evidence="1">
    <location>
        <begin position="128"/>
        <end position="162"/>
    </location>
</feature>
<name>A0A0T6BD76_9SCAR</name>
<organism evidence="2 3">
    <name type="scientific">Oryctes borbonicus</name>
    <dbReference type="NCBI Taxonomy" id="1629725"/>
    <lineage>
        <taxon>Eukaryota</taxon>
        <taxon>Metazoa</taxon>
        <taxon>Ecdysozoa</taxon>
        <taxon>Arthropoda</taxon>
        <taxon>Hexapoda</taxon>
        <taxon>Insecta</taxon>
        <taxon>Pterygota</taxon>
        <taxon>Neoptera</taxon>
        <taxon>Endopterygota</taxon>
        <taxon>Coleoptera</taxon>
        <taxon>Polyphaga</taxon>
        <taxon>Scarabaeiformia</taxon>
        <taxon>Scarabaeidae</taxon>
        <taxon>Dynastinae</taxon>
        <taxon>Oryctes</taxon>
    </lineage>
</organism>